<dbReference type="Proteomes" id="UP000295274">
    <property type="component" value="Unassembled WGS sequence"/>
</dbReference>
<sequence length="221" mass="25547">MKKPTKLLIVDDHPMVVRGYQITLEQIQEDYHLNLHSCNNCDDVLLKMNELKDDFFELVLLDINLPGTESNSINDGEDLGMHLRRKFPRTKIIIQTGLNDMQYITNIFNSIKPEGFLIKSDIDEDVLITAVCRVLNNKTYYSERVNNLLSPTNFEDIYIDSYNRKILYHLSLGSKMKDLPNHIPLSLPTIERRKKELKKLLGVPEGGNLELLKMARTKGFI</sequence>
<feature type="modified residue" description="4-aspartylphosphate" evidence="1">
    <location>
        <position position="62"/>
    </location>
</feature>
<dbReference type="RefSeq" id="WP_133671118.1">
    <property type="nucleotide sequence ID" value="NZ_SNZW01000001.1"/>
</dbReference>
<dbReference type="OrthoDB" id="651456at2"/>
<proteinExistence type="predicted"/>
<dbReference type="AlphaFoldDB" id="A0A4R7DGZ7"/>
<comment type="caution">
    <text evidence="3">The sequence shown here is derived from an EMBL/GenBank/DDBJ whole genome shotgun (WGS) entry which is preliminary data.</text>
</comment>
<dbReference type="InterPro" id="IPR001789">
    <property type="entry name" value="Sig_transdc_resp-reg_receiver"/>
</dbReference>
<accession>A0A4R7DGZ7</accession>
<evidence type="ECO:0000256" key="1">
    <source>
        <dbReference type="PROSITE-ProRule" id="PRU00169"/>
    </source>
</evidence>
<keyword evidence="3" id="KW-0238">DNA-binding</keyword>
<dbReference type="SUPFAM" id="SSF52172">
    <property type="entry name" value="CheY-like"/>
    <property type="match status" value="1"/>
</dbReference>
<protein>
    <submittedName>
        <fullName evidence="3">DNA-binding NarL/FixJ family response regulator</fullName>
    </submittedName>
</protein>
<dbReference type="InterPro" id="IPR011006">
    <property type="entry name" value="CheY-like_superfamily"/>
</dbReference>
<dbReference type="InterPro" id="IPR058245">
    <property type="entry name" value="NreC/VraR/RcsB-like_REC"/>
</dbReference>
<gene>
    <name evidence="3" type="ORF">DFQ03_0141</name>
</gene>
<organism evidence="3 4">
    <name type="scientific">Maribacter caenipelagi</name>
    <dbReference type="NCBI Taxonomy" id="1447781"/>
    <lineage>
        <taxon>Bacteria</taxon>
        <taxon>Pseudomonadati</taxon>
        <taxon>Bacteroidota</taxon>
        <taxon>Flavobacteriia</taxon>
        <taxon>Flavobacteriales</taxon>
        <taxon>Flavobacteriaceae</taxon>
        <taxon>Maribacter</taxon>
    </lineage>
</organism>
<evidence type="ECO:0000259" key="2">
    <source>
        <dbReference type="PROSITE" id="PS50110"/>
    </source>
</evidence>
<evidence type="ECO:0000313" key="3">
    <source>
        <dbReference type="EMBL" id="TDS20883.1"/>
    </source>
</evidence>
<evidence type="ECO:0000313" key="4">
    <source>
        <dbReference type="Proteomes" id="UP000295274"/>
    </source>
</evidence>
<dbReference type="Gene3D" id="3.40.50.2300">
    <property type="match status" value="1"/>
</dbReference>
<dbReference type="GO" id="GO:0000160">
    <property type="term" value="P:phosphorelay signal transduction system"/>
    <property type="evidence" value="ECO:0007669"/>
    <property type="project" value="InterPro"/>
</dbReference>
<name>A0A4R7DGZ7_9FLAO</name>
<keyword evidence="1" id="KW-0597">Phosphoprotein</keyword>
<dbReference type="EMBL" id="SNZW01000001">
    <property type="protein sequence ID" value="TDS20883.1"/>
    <property type="molecule type" value="Genomic_DNA"/>
</dbReference>
<reference evidence="3 4" key="1">
    <citation type="submission" date="2019-03" db="EMBL/GenBank/DDBJ databases">
        <title>Genomic Encyclopedia of Type Strains, Phase III (KMG-III): the genomes of soil and plant-associated and newly described type strains.</title>
        <authorList>
            <person name="Whitman W."/>
        </authorList>
    </citation>
    <scope>NUCLEOTIDE SEQUENCE [LARGE SCALE GENOMIC DNA]</scope>
    <source>
        <strain evidence="3 4">CECT 8455</strain>
    </source>
</reference>
<dbReference type="GO" id="GO:0003677">
    <property type="term" value="F:DNA binding"/>
    <property type="evidence" value="ECO:0007669"/>
    <property type="project" value="UniProtKB-KW"/>
</dbReference>
<dbReference type="Pfam" id="PF00072">
    <property type="entry name" value="Response_reg"/>
    <property type="match status" value="1"/>
</dbReference>
<dbReference type="PROSITE" id="PS50110">
    <property type="entry name" value="RESPONSE_REGULATORY"/>
    <property type="match status" value="1"/>
</dbReference>
<dbReference type="SMART" id="SM00448">
    <property type="entry name" value="REC"/>
    <property type="match status" value="1"/>
</dbReference>
<dbReference type="CDD" id="cd17535">
    <property type="entry name" value="REC_NarL-like"/>
    <property type="match status" value="1"/>
</dbReference>
<keyword evidence="4" id="KW-1185">Reference proteome</keyword>
<feature type="domain" description="Response regulatory" evidence="2">
    <location>
        <begin position="6"/>
        <end position="134"/>
    </location>
</feature>